<dbReference type="RefSeq" id="WP_201375379.1">
    <property type="nucleotide sequence ID" value="NZ_BNJG01000003.1"/>
</dbReference>
<dbReference type="Proteomes" id="UP000654345">
    <property type="component" value="Unassembled WGS sequence"/>
</dbReference>
<evidence type="ECO:0008006" key="3">
    <source>
        <dbReference type="Google" id="ProtNLM"/>
    </source>
</evidence>
<sequence>MQTDIVHPESFLAYIGREDALVTSEGKELPRSIPFTHWDELAGKNMTTTAILASVDNGNDAFKGAMLHATQPVMSTRRIVTAYAPARILRAGEGMTTWQVNNSEPFWIGEEALLSGKAESLPIGMTDERVSDERYRHYLFTCLVELLREAGYEKAMQEWQGEYDLYVSFGVPNEEVTRNGLNETTNRALQHIFHTPFRVCRTDEQGHSTIWHLHLVELNPYPQTFGSFLTWYYAINGTAIETDIVKHVTLDIGGGQFHTCTVNIDYQPNGKAKLRMEAALLDEGTIAIARAVRESLRARYSGVRLSDVEAQQVLLSQQVTIGGRRTRIEPIIDDIVRTRSSKLLTHMRHLLQEDQTFLMFTGGGSILLQRSLYELVSAKRTDQSFFFVPKRMASVLNAIGGYVLAQATAQRRMQRATAVEAQR</sequence>
<reference evidence="1 2" key="1">
    <citation type="journal article" date="2021" name="Int. J. Syst. Evol. Microbiol.">
        <title>Reticulibacter mediterranei gen. nov., sp. nov., within the new family Reticulibacteraceae fam. nov., and Ktedonospora formicarum gen. nov., sp. nov., Ktedonobacter robiniae sp. nov., Dictyobacter formicarum sp. nov. and Dictyobacter arantiisoli sp. nov., belonging to the class Ktedonobacteria.</title>
        <authorList>
            <person name="Yabe S."/>
            <person name="Zheng Y."/>
            <person name="Wang C.M."/>
            <person name="Sakai Y."/>
            <person name="Abe K."/>
            <person name="Yokota A."/>
            <person name="Donadio S."/>
            <person name="Cavaletti L."/>
            <person name="Monciardini P."/>
        </authorList>
    </citation>
    <scope>NUCLEOTIDE SEQUENCE [LARGE SCALE GENOMIC DNA]</scope>
    <source>
        <strain evidence="1 2">SOSP1-30</strain>
    </source>
</reference>
<name>A0ABQ3V3W9_9CHLR</name>
<gene>
    <name evidence="1" type="ORF">KSB_76450</name>
</gene>
<dbReference type="EMBL" id="BNJG01000003">
    <property type="protein sequence ID" value="GHO59170.1"/>
    <property type="molecule type" value="Genomic_DNA"/>
</dbReference>
<comment type="caution">
    <text evidence="1">The sequence shown here is derived from an EMBL/GenBank/DDBJ whole genome shotgun (WGS) entry which is preliminary data.</text>
</comment>
<dbReference type="InterPro" id="IPR043129">
    <property type="entry name" value="ATPase_NBD"/>
</dbReference>
<accession>A0ABQ3V3W9</accession>
<evidence type="ECO:0000313" key="2">
    <source>
        <dbReference type="Proteomes" id="UP000654345"/>
    </source>
</evidence>
<dbReference type="SUPFAM" id="SSF53067">
    <property type="entry name" value="Actin-like ATPase domain"/>
    <property type="match status" value="1"/>
</dbReference>
<evidence type="ECO:0000313" key="1">
    <source>
        <dbReference type="EMBL" id="GHO59170.1"/>
    </source>
</evidence>
<organism evidence="1 2">
    <name type="scientific">Ktedonobacter robiniae</name>
    <dbReference type="NCBI Taxonomy" id="2778365"/>
    <lineage>
        <taxon>Bacteria</taxon>
        <taxon>Bacillati</taxon>
        <taxon>Chloroflexota</taxon>
        <taxon>Ktedonobacteria</taxon>
        <taxon>Ktedonobacterales</taxon>
        <taxon>Ktedonobacteraceae</taxon>
        <taxon>Ktedonobacter</taxon>
    </lineage>
</organism>
<keyword evidence="2" id="KW-1185">Reference proteome</keyword>
<proteinExistence type="predicted"/>
<protein>
    <recommendedName>
        <fullName evidence="3">Actin-like protein N-terminal domain-containing protein</fullName>
    </recommendedName>
</protein>
<dbReference type="Gene3D" id="3.30.420.40">
    <property type="match status" value="1"/>
</dbReference>